<evidence type="ECO:0000256" key="1">
    <source>
        <dbReference type="ARBA" id="ARBA00004141"/>
    </source>
</evidence>
<evidence type="ECO:0000256" key="5">
    <source>
        <dbReference type="ARBA" id="ARBA00023136"/>
    </source>
</evidence>
<dbReference type="OMA" id="SENWTHY"/>
<evidence type="ECO:0000256" key="4">
    <source>
        <dbReference type="ARBA" id="ARBA00022989"/>
    </source>
</evidence>
<proteinExistence type="predicted"/>
<dbReference type="InterPro" id="IPR049941">
    <property type="entry name" value="LPLAT_7/PORCN-like"/>
</dbReference>
<dbReference type="Proteomes" id="UP000688137">
    <property type="component" value="Unassembled WGS sequence"/>
</dbReference>
<feature type="transmembrane region" description="Helical" evidence="7">
    <location>
        <begin position="317"/>
        <end position="344"/>
    </location>
</feature>
<dbReference type="GO" id="GO:0016746">
    <property type="term" value="F:acyltransferase activity"/>
    <property type="evidence" value="ECO:0007669"/>
    <property type="project" value="UniProtKB-KW"/>
</dbReference>
<feature type="transmembrane region" description="Helical" evidence="7">
    <location>
        <begin position="402"/>
        <end position="421"/>
    </location>
</feature>
<dbReference type="PANTHER" id="PTHR13906:SF4">
    <property type="entry name" value="LYSOPHOSPHOLIPID ACYLTRANSFERASE 6"/>
    <property type="match status" value="1"/>
</dbReference>
<keyword evidence="6" id="KW-0012">Acyltransferase</keyword>
<keyword evidence="4 7" id="KW-1133">Transmembrane helix</keyword>
<evidence type="ECO:0000313" key="9">
    <source>
        <dbReference type="Proteomes" id="UP000688137"/>
    </source>
</evidence>
<feature type="transmembrane region" description="Helical" evidence="7">
    <location>
        <begin position="52"/>
        <end position="85"/>
    </location>
</feature>
<protein>
    <submittedName>
        <fullName evidence="8">Uncharacterized protein</fullName>
    </submittedName>
</protein>
<organism evidence="8 9">
    <name type="scientific">Paramecium primaurelia</name>
    <dbReference type="NCBI Taxonomy" id="5886"/>
    <lineage>
        <taxon>Eukaryota</taxon>
        <taxon>Sar</taxon>
        <taxon>Alveolata</taxon>
        <taxon>Ciliophora</taxon>
        <taxon>Intramacronucleata</taxon>
        <taxon>Oligohymenophorea</taxon>
        <taxon>Peniculida</taxon>
        <taxon>Parameciidae</taxon>
        <taxon>Paramecium</taxon>
    </lineage>
</organism>
<dbReference type="InterPro" id="IPR004299">
    <property type="entry name" value="MBOAT_fam"/>
</dbReference>
<dbReference type="GO" id="GO:0016020">
    <property type="term" value="C:membrane"/>
    <property type="evidence" value="ECO:0007669"/>
    <property type="project" value="UniProtKB-SubCell"/>
</dbReference>
<evidence type="ECO:0000256" key="6">
    <source>
        <dbReference type="ARBA" id="ARBA00023315"/>
    </source>
</evidence>
<name>A0A8S1PNB4_PARPR</name>
<evidence type="ECO:0000313" key="8">
    <source>
        <dbReference type="EMBL" id="CAD8104847.1"/>
    </source>
</evidence>
<keyword evidence="2" id="KW-0808">Transferase</keyword>
<dbReference type="PANTHER" id="PTHR13906">
    <property type="entry name" value="PORCUPINE"/>
    <property type="match status" value="1"/>
</dbReference>
<comment type="subcellular location">
    <subcellularLocation>
        <location evidence="1">Membrane</location>
        <topology evidence="1">Multi-pass membrane protein</topology>
    </subcellularLocation>
</comment>
<comment type="caution">
    <text evidence="8">The sequence shown here is derived from an EMBL/GenBank/DDBJ whole genome shotgun (WGS) entry which is preliminary data.</text>
</comment>
<gene>
    <name evidence="8" type="ORF">PPRIM_AZ9-3.1.T1250100</name>
</gene>
<keyword evidence="9" id="KW-1185">Reference proteome</keyword>
<reference evidence="8" key="1">
    <citation type="submission" date="2021-01" db="EMBL/GenBank/DDBJ databases">
        <authorList>
            <consortium name="Genoscope - CEA"/>
            <person name="William W."/>
        </authorList>
    </citation>
    <scope>NUCLEOTIDE SEQUENCE</scope>
</reference>
<dbReference type="GO" id="GO:0030258">
    <property type="term" value="P:lipid modification"/>
    <property type="evidence" value="ECO:0007669"/>
    <property type="project" value="TreeGrafter"/>
</dbReference>
<evidence type="ECO:0000256" key="7">
    <source>
        <dbReference type="SAM" id="Phobius"/>
    </source>
</evidence>
<feature type="transmembrane region" description="Helical" evidence="7">
    <location>
        <begin position="158"/>
        <end position="177"/>
    </location>
</feature>
<evidence type="ECO:0000256" key="2">
    <source>
        <dbReference type="ARBA" id="ARBA00022679"/>
    </source>
</evidence>
<accession>A0A8S1PNB4</accession>
<feature type="transmembrane region" description="Helical" evidence="7">
    <location>
        <begin position="91"/>
        <end position="108"/>
    </location>
</feature>
<dbReference type="Pfam" id="PF03062">
    <property type="entry name" value="MBOAT"/>
    <property type="match status" value="1"/>
</dbReference>
<dbReference type="AlphaFoldDB" id="A0A8S1PNB4"/>
<feature type="transmembrane region" description="Helical" evidence="7">
    <location>
        <begin position="25"/>
        <end position="45"/>
    </location>
</feature>
<sequence>MIVTFVEAIEDKLKLINVVNLELDLLILILYFYLCIPLGIVFNSLKCKNQRILYNLFFGLFFTMIITKEWFIYIFIWAILIYFVSKIFKDPYYPIFLVGFIILSYCHVYRLMYDYLSWKMDYNCIQMMITARYIYYAVDKSKIKEHDSFLMFLSYVFMYPNLYLAPLPYVSFVNLIIRKEDFTHYSIKPALINLFKAILFTAGELFIRPKFDTEVYFSENWTHYNLLQKVLITQAVSVVLRFQYFTAFKHSQAAMDAFGITYNPETKKCDRFPVADYHYDMEKNIMKKTMMWNSNVQLWLRYCFYDKLNHLFGSHTYYVTFLISCIWHGFYMTYYLFFVFWAISVQICKYFYKAQSKFYFIPEKIRHAICWFWSCMTIDHFATGMKVLDWNKAIEFHQSVNWIIHIQALVLFAFFAITGFGQQKKIKKKD</sequence>
<evidence type="ECO:0000256" key="3">
    <source>
        <dbReference type="ARBA" id="ARBA00022692"/>
    </source>
</evidence>
<dbReference type="EMBL" id="CAJJDM010000128">
    <property type="protein sequence ID" value="CAD8104847.1"/>
    <property type="molecule type" value="Genomic_DNA"/>
</dbReference>
<keyword evidence="5 7" id="KW-0472">Membrane</keyword>
<keyword evidence="3 7" id="KW-0812">Transmembrane</keyword>